<feature type="transmembrane region" description="Helical" evidence="7">
    <location>
        <begin position="216"/>
        <end position="241"/>
    </location>
</feature>
<dbReference type="GO" id="GO:0055085">
    <property type="term" value="P:transmembrane transport"/>
    <property type="evidence" value="ECO:0007669"/>
    <property type="project" value="InterPro"/>
</dbReference>
<accession>A0A3P1SGD0</accession>
<dbReference type="Proteomes" id="UP000280444">
    <property type="component" value="Unassembled WGS sequence"/>
</dbReference>
<keyword evidence="4 7" id="KW-0812">Transmembrane</keyword>
<evidence type="ECO:0000313" key="9">
    <source>
        <dbReference type="EMBL" id="RRC96059.1"/>
    </source>
</evidence>
<feature type="transmembrane region" description="Helical" evidence="7">
    <location>
        <begin position="44"/>
        <end position="66"/>
    </location>
</feature>
<dbReference type="GO" id="GO:0005886">
    <property type="term" value="C:plasma membrane"/>
    <property type="evidence" value="ECO:0007669"/>
    <property type="project" value="UniProtKB-SubCell"/>
</dbReference>
<protein>
    <submittedName>
        <fullName evidence="9">Carbohydrate ABC transporter permease</fullName>
    </submittedName>
</protein>
<evidence type="ECO:0000256" key="2">
    <source>
        <dbReference type="ARBA" id="ARBA00022448"/>
    </source>
</evidence>
<evidence type="ECO:0000256" key="6">
    <source>
        <dbReference type="ARBA" id="ARBA00023136"/>
    </source>
</evidence>
<keyword evidence="6 7" id="KW-0472">Membrane</keyword>
<evidence type="ECO:0000313" key="10">
    <source>
        <dbReference type="Proteomes" id="UP000280444"/>
    </source>
</evidence>
<comment type="subcellular location">
    <subcellularLocation>
        <location evidence="1 7">Cell membrane</location>
        <topology evidence="1 7">Multi-pass membrane protein</topology>
    </subcellularLocation>
</comment>
<dbReference type="SUPFAM" id="SSF161098">
    <property type="entry name" value="MetI-like"/>
    <property type="match status" value="1"/>
</dbReference>
<evidence type="ECO:0000256" key="1">
    <source>
        <dbReference type="ARBA" id="ARBA00004651"/>
    </source>
</evidence>
<feature type="transmembrane region" description="Helical" evidence="7">
    <location>
        <begin position="139"/>
        <end position="163"/>
    </location>
</feature>
<comment type="similarity">
    <text evidence="7">Belongs to the binding-protein-dependent transport system permease family.</text>
</comment>
<dbReference type="PANTHER" id="PTHR32243:SF24">
    <property type="entry name" value="DIACETYLCHITOBIOSE UPTAKE SYSTEM PERMEASE PROTEIN NGCG"/>
    <property type="match status" value="1"/>
</dbReference>
<dbReference type="Gene3D" id="1.10.3720.10">
    <property type="entry name" value="MetI-like"/>
    <property type="match status" value="1"/>
</dbReference>
<dbReference type="InterPro" id="IPR000515">
    <property type="entry name" value="MetI-like"/>
</dbReference>
<keyword evidence="5 7" id="KW-1133">Transmembrane helix</keyword>
<keyword evidence="10" id="KW-1185">Reference proteome</keyword>
<dbReference type="CDD" id="cd06261">
    <property type="entry name" value="TM_PBP2"/>
    <property type="match status" value="1"/>
</dbReference>
<evidence type="ECO:0000256" key="3">
    <source>
        <dbReference type="ARBA" id="ARBA00022475"/>
    </source>
</evidence>
<feature type="transmembrane region" description="Helical" evidence="7">
    <location>
        <begin position="169"/>
        <end position="195"/>
    </location>
</feature>
<name>A0A3P1SGD0_9ACTO</name>
<dbReference type="InterPro" id="IPR050901">
    <property type="entry name" value="BP-dep_ABC_trans_perm"/>
</dbReference>
<feature type="transmembrane region" description="Helical" evidence="7">
    <location>
        <begin position="275"/>
        <end position="295"/>
    </location>
</feature>
<evidence type="ECO:0000259" key="8">
    <source>
        <dbReference type="PROSITE" id="PS50928"/>
    </source>
</evidence>
<feature type="transmembrane region" description="Helical" evidence="7">
    <location>
        <begin position="110"/>
        <end position="132"/>
    </location>
</feature>
<keyword evidence="2 7" id="KW-0813">Transport</keyword>
<organism evidence="9 10">
    <name type="scientific">Schaalia canis</name>
    <dbReference type="NCBI Taxonomy" id="100469"/>
    <lineage>
        <taxon>Bacteria</taxon>
        <taxon>Bacillati</taxon>
        <taxon>Actinomycetota</taxon>
        <taxon>Actinomycetes</taxon>
        <taxon>Actinomycetales</taxon>
        <taxon>Actinomycetaceae</taxon>
        <taxon>Schaalia</taxon>
    </lineage>
</organism>
<dbReference type="PROSITE" id="PS50928">
    <property type="entry name" value="ABC_TM1"/>
    <property type="match status" value="1"/>
</dbReference>
<dbReference type="EMBL" id="RQZF01000002">
    <property type="protein sequence ID" value="RRC96059.1"/>
    <property type="molecule type" value="Genomic_DNA"/>
</dbReference>
<comment type="caution">
    <text evidence="9">The sequence shown here is derived from an EMBL/GenBank/DDBJ whole genome shotgun (WGS) entry which is preliminary data.</text>
</comment>
<keyword evidence="3" id="KW-1003">Cell membrane</keyword>
<dbReference type="InterPro" id="IPR035906">
    <property type="entry name" value="MetI-like_sf"/>
</dbReference>
<dbReference type="Pfam" id="PF00528">
    <property type="entry name" value="BPD_transp_1"/>
    <property type="match status" value="1"/>
</dbReference>
<evidence type="ECO:0000256" key="5">
    <source>
        <dbReference type="ARBA" id="ARBA00022989"/>
    </source>
</evidence>
<evidence type="ECO:0000256" key="7">
    <source>
        <dbReference type="RuleBase" id="RU363032"/>
    </source>
</evidence>
<dbReference type="PANTHER" id="PTHR32243">
    <property type="entry name" value="MALTOSE TRANSPORT SYSTEM PERMEASE-RELATED"/>
    <property type="match status" value="1"/>
</dbReference>
<reference evidence="9 10" key="1">
    <citation type="submission" date="2018-11" db="EMBL/GenBank/DDBJ databases">
        <title>Genomes From Bacteria Associated with the Canine Oral Cavity: a Test Case for Automated Genome-Based Taxonomic Assignment.</title>
        <authorList>
            <person name="Coil D.A."/>
            <person name="Jospin G."/>
            <person name="Darling A.E."/>
            <person name="Wallis C."/>
            <person name="Davis I.J."/>
            <person name="Harris S."/>
            <person name="Eisen J.A."/>
            <person name="Holcombe L.J."/>
            <person name="O'Flynn C."/>
        </authorList>
    </citation>
    <scope>NUCLEOTIDE SEQUENCE [LARGE SCALE GENOMIC DNA]</scope>
    <source>
        <strain evidence="9 10">OH770</strain>
    </source>
</reference>
<dbReference type="AlphaFoldDB" id="A0A3P1SGD0"/>
<sequence>MSTPTTLVSRVRSALPSRSAAGRGRRPAPTVSIVGSQRSLTSRILHAILVVFVIVTLLGIPLWMAVITAGKSQAEAVIPDLSLPSEWHFLENFSTVIIEGKMWKALIGSLLVTVPSVFIALLFGAMASWILARRSSRKVAVLYSVMISGLILPPSVVTIMMLLRMMGLAGTAIGMICVYVGIYLSIVIFFITGFVRTIPVSLEESARIDGARPLTVFFTIIFPLLRPTLASATILIVLYIWNDVFYALFILSGKMSTLPLNLYNVASAGLYLNNWHLIFAYIILMTIPLLVIFILGQRRIISGITGGAVK</sequence>
<proteinExistence type="inferred from homology"/>
<feature type="domain" description="ABC transmembrane type-1" evidence="8">
    <location>
        <begin position="106"/>
        <end position="296"/>
    </location>
</feature>
<dbReference type="OrthoDB" id="9794684at2"/>
<gene>
    <name evidence="9" type="ORF">EII11_03870</name>
</gene>
<evidence type="ECO:0000256" key="4">
    <source>
        <dbReference type="ARBA" id="ARBA00022692"/>
    </source>
</evidence>